<dbReference type="GO" id="GO:0008270">
    <property type="term" value="F:zinc ion binding"/>
    <property type="evidence" value="ECO:0007669"/>
    <property type="project" value="UniProtKB-KW"/>
</dbReference>
<evidence type="ECO:0000256" key="10">
    <source>
        <dbReference type="ARBA" id="ARBA00047899"/>
    </source>
</evidence>
<dbReference type="InterPro" id="IPR011009">
    <property type="entry name" value="Kinase-like_dom_sf"/>
</dbReference>
<dbReference type="Gene3D" id="3.30.200.20">
    <property type="entry name" value="Phosphorylase Kinase, domain 1"/>
    <property type="match status" value="1"/>
</dbReference>
<dbReference type="Gene3D" id="1.10.510.10">
    <property type="entry name" value="Transferase(Phosphotransferase) domain 1"/>
    <property type="match status" value="1"/>
</dbReference>
<dbReference type="SMART" id="SM00220">
    <property type="entry name" value="S_TKc"/>
    <property type="match status" value="1"/>
</dbReference>
<dbReference type="OrthoDB" id="347657at2759"/>
<evidence type="ECO:0000256" key="5">
    <source>
        <dbReference type="ARBA" id="ARBA00022741"/>
    </source>
</evidence>
<evidence type="ECO:0000259" key="16">
    <source>
        <dbReference type="PROSITE" id="PS50865"/>
    </source>
</evidence>
<dbReference type="SUPFAM" id="SSF144232">
    <property type="entry name" value="HIT/MYND zinc finger-like"/>
    <property type="match status" value="1"/>
</dbReference>
<dbReference type="OMA" id="CLYYISE"/>
<proteinExistence type="inferred from homology"/>
<dbReference type="Gene3D" id="6.10.140.2220">
    <property type="match status" value="1"/>
</dbReference>
<dbReference type="InParanoid" id="G0QTW3"/>
<feature type="domain" description="Protein kinase" evidence="15">
    <location>
        <begin position="76"/>
        <end position="344"/>
    </location>
</feature>
<evidence type="ECO:0000256" key="9">
    <source>
        <dbReference type="ARBA" id="ARBA00022840"/>
    </source>
</evidence>
<dbReference type="PANTHER" id="PTHR24356">
    <property type="entry name" value="SERINE/THREONINE-PROTEIN KINASE"/>
    <property type="match status" value="1"/>
</dbReference>
<dbReference type="InterPro" id="IPR002893">
    <property type="entry name" value="Znf_MYND"/>
</dbReference>
<dbReference type="InterPro" id="IPR008271">
    <property type="entry name" value="Ser/Thr_kinase_AS"/>
</dbReference>
<gene>
    <name evidence="17" type="ORF">IMG5_112390</name>
</gene>
<dbReference type="Proteomes" id="UP000008983">
    <property type="component" value="Unassembled WGS sequence"/>
</dbReference>
<dbReference type="InterPro" id="IPR000719">
    <property type="entry name" value="Prot_kinase_dom"/>
</dbReference>
<keyword evidence="9 13" id="KW-0067">ATP-binding</keyword>
<dbReference type="GO" id="GO:0005524">
    <property type="term" value="F:ATP binding"/>
    <property type="evidence" value="ECO:0007669"/>
    <property type="project" value="UniProtKB-UniRule"/>
</dbReference>
<evidence type="ECO:0000256" key="4">
    <source>
        <dbReference type="ARBA" id="ARBA00022723"/>
    </source>
</evidence>
<evidence type="ECO:0000256" key="8">
    <source>
        <dbReference type="ARBA" id="ARBA00022833"/>
    </source>
</evidence>
<evidence type="ECO:0000313" key="17">
    <source>
        <dbReference type="EMBL" id="EGR31322.1"/>
    </source>
</evidence>
<dbReference type="STRING" id="857967.G0QTW3"/>
<dbReference type="FunCoup" id="G0QTW3">
    <property type="interactions" value="37"/>
</dbReference>
<reference evidence="17 18" key="1">
    <citation type="submission" date="2011-07" db="EMBL/GenBank/DDBJ databases">
        <authorList>
            <person name="Coyne R."/>
            <person name="Brami D."/>
            <person name="Johnson J."/>
            <person name="Hostetler J."/>
            <person name="Hannick L."/>
            <person name="Clark T."/>
            <person name="Cassidy-Hanley D."/>
            <person name="Inman J."/>
        </authorList>
    </citation>
    <scope>NUCLEOTIDE SEQUENCE [LARGE SCALE GENOMIC DNA]</scope>
    <source>
        <strain evidence="17 18">G5</strain>
    </source>
</reference>
<keyword evidence="4" id="KW-0479">Metal-binding</keyword>
<evidence type="ECO:0000256" key="6">
    <source>
        <dbReference type="ARBA" id="ARBA00022771"/>
    </source>
</evidence>
<dbReference type="InterPro" id="IPR050236">
    <property type="entry name" value="Ser_Thr_kinase_AGC"/>
</dbReference>
<evidence type="ECO:0000256" key="7">
    <source>
        <dbReference type="ARBA" id="ARBA00022777"/>
    </source>
</evidence>
<keyword evidence="5 13" id="KW-0547">Nucleotide-binding</keyword>
<keyword evidence="2 14" id="KW-0723">Serine/threonine-protein kinase</keyword>
<evidence type="ECO:0000256" key="13">
    <source>
        <dbReference type="PROSITE-ProRule" id="PRU10141"/>
    </source>
</evidence>
<sequence length="467" mass="55752">MNTQSPNQQKKQCNQCKKEDNSLNLCAGCLEVQYCSIDCQKKDWKNHKTQCQLKQEEIKEQLRLKEKKSRKNIDWFERLDNIGQGNFSLILKMKEKKNDEIYAIKVIEKRRLKQLGKENDILMEKHALEKLKGSPYIIQLFDTFHDEFSLYIQMEYVDGGELWNYCRIFGLLSKDLVKYFFSHMIKAVEYMHSKGIIHRDIKPENILVKQADKSIKFCDFGTSKDSFDSSVQGSGTGRPGKKRYEHFVGTPNFMPPECMRNKCSEFGSDIYSLGGSVFQLVSGFPPFIGKSEFLVLYQSEKMEVCFWEEIWEEEEILKDLLKQMMRKKLEDRISIQDIKKHEYFKNVNWDNLGTFEECKRDKKETFLYNFKEFLMEKFDEFKEKGKEVDNVFNILEEKVINQEDFNQIDKQQLIKRIQVMKKQARQFFNIEEFYWQNVEYQGEVENSVYKNSNLEDIEEQDNEENQK</sequence>
<feature type="domain" description="MYND-type" evidence="16">
    <location>
        <begin position="13"/>
        <end position="51"/>
    </location>
</feature>
<dbReference type="InterPro" id="IPR017441">
    <property type="entry name" value="Protein_kinase_ATP_BS"/>
</dbReference>
<keyword evidence="18" id="KW-1185">Reference proteome</keyword>
<dbReference type="PROSITE" id="PS00107">
    <property type="entry name" value="PROTEIN_KINASE_ATP"/>
    <property type="match status" value="1"/>
</dbReference>
<dbReference type="Pfam" id="PF00069">
    <property type="entry name" value="Pkinase"/>
    <property type="match status" value="1"/>
</dbReference>
<evidence type="ECO:0000313" key="18">
    <source>
        <dbReference type="Proteomes" id="UP000008983"/>
    </source>
</evidence>
<protein>
    <recommendedName>
        <fullName evidence="1">non-specific serine/threonine protein kinase</fullName>
        <ecNumber evidence="1">2.7.11.1</ecNumber>
    </recommendedName>
</protein>
<dbReference type="PANTHER" id="PTHR24356:SF163">
    <property type="entry name" value="3-PHOSPHOINOSITIDE-DEPENDENT PROTEIN KINASE 1-RELATED"/>
    <property type="match status" value="1"/>
</dbReference>
<dbReference type="RefSeq" id="XP_004034808.1">
    <property type="nucleotide sequence ID" value="XM_004034760.1"/>
</dbReference>
<accession>G0QTW3</accession>
<keyword evidence="8" id="KW-0862">Zinc</keyword>
<organism evidence="17 18">
    <name type="scientific">Ichthyophthirius multifiliis</name>
    <name type="common">White spot disease agent</name>
    <name type="synonym">Ich</name>
    <dbReference type="NCBI Taxonomy" id="5932"/>
    <lineage>
        <taxon>Eukaryota</taxon>
        <taxon>Sar</taxon>
        <taxon>Alveolata</taxon>
        <taxon>Ciliophora</taxon>
        <taxon>Intramacronucleata</taxon>
        <taxon>Oligohymenophorea</taxon>
        <taxon>Hymenostomatida</taxon>
        <taxon>Ophryoglenina</taxon>
        <taxon>Ichthyophthirius</taxon>
    </lineage>
</organism>
<comment type="catalytic activity">
    <reaction evidence="10">
        <text>L-threonyl-[protein] + ATP = O-phospho-L-threonyl-[protein] + ADP + H(+)</text>
        <dbReference type="Rhea" id="RHEA:46608"/>
        <dbReference type="Rhea" id="RHEA-COMP:11060"/>
        <dbReference type="Rhea" id="RHEA-COMP:11605"/>
        <dbReference type="ChEBI" id="CHEBI:15378"/>
        <dbReference type="ChEBI" id="CHEBI:30013"/>
        <dbReference type="ChEBI" id="CHEBI:30616"/>
        <dbReference type="ChEBI" id="CHEBI:61977"/>
        <dbReference type="ChEBI" id="CHEBI:456216"/>
        <dbReference type="EC" id="2.7.11.1"/>
    </reaction>
</comment>
<dbReference type="GO" id="GO:0004674">
    <property type="term" value="F:protein serine/threonine kinase activity"/>
    <property type="evidence" value="ECO:0007669"/>
    <property type="project" value="UniProtKB-KW"/>
</dbReference>
<dbReference type="PROSITE" id="PS00108">
    <property type="entry name" value="PROTEIN_KINASE_ST"/>
    <property type="match status" value="1"/>
</dbReference>
<evidence type="ECO:0000256" key="12">
    <source>
        <dbReference type="PROSITE-ProRule" id="PRU00134"/>
    </source>
</evidence>
<name>G0QTW3_ICHMU</name>
<dbReference type="Pfam" id="PF01753">
    <property type="entry name" value="zf-MYND"/>
    <property type="match status" value="1"/>
</dbReference>
<dbReference type="EC" id="2.7.11.1" evidence="1"/>
<dbReference type="PROSITE" id="PS50865">
    <property type="entry name" value="ZF_MYND_2"/>
    <property type="match status" value="1"/>
</dbReference>
<keyword evidence="3 17" id="KW-0808">Transferase</keyword>
<keyword evidence="7 17" id="KW-0418">Kinase</keyword>
<comment type="catalytic activity">
    <reaction evidence="11">
        <text>L-seryl-[protein] + ATP = O-phospho-L-seryl-[protein] + ADP + H(+)</text>
        <dbReference type="Rhea" id="RHEA:17989"/>
        <dbReference type="Rhea" id="RHEA-COMP:9863"/>
        <dbReference type="Rhea" id="RHEA-COMP:11604"/>
        <dbReference type="ChEBI" id="CHEBI:15378"/>
        <dbReference type="ChEBI" id="CHEBI:29999"/>
        <dbReference type="ChEBI" id="CHEBI:30616"/>
        <dbReference type="ChEBI" id="CHEBI:83421"/>
        <dbReference type="ChEBI" id="CHEBI:456216"/>
        <dbReference type="EC" id="2.7.11.1"/>
    </reaction>
</comment>
<dbReference type="GO" id="GO:0106310">
    <property type="term" value="F:protein serine kinase activity"/>
    <property type="evidence" value="ECO:0007669"/>
    <property type="project" value="RHEA"/>
</dbReference>
<dbReference type="GO" id="GO:0035556">
    <property type="term" value="P:intracellular signal transduction"/>
    <property type="evidence" value="ECO:0007669"/>
    <property type="project" value="TreeGrafter"/>
</dbReference>
<dbReference type="SUPFAM" id="SSF56112">
    <property type="entry name" value="Protein kinase-like (PK-like)"/>
    <property type="match status" value="1"/>
</dbReference>
<evidence type="ECO:0000256" key="2">
    <source>
        <dbReference type="ARBA" id="ARBA00022527"/>
    </source>
</evidence>
<dbReference type="eggNOG" id="KOG0592">
    <property type="taxonomic scope" value="Eukaryota"/>
</dbReference>
<evidence type="ECO:0000256" key="3">
    <source>
        <dbReference type="ARBA" id="ARBA00022679"/>
    </source>
</evidence>
<dbReference type="PROSITE" id="PS50011">
    <property type="entry name" value="PROTEIN_KINASE_DOM"/>
    <property type="match status" value="1"/>
</dbReference>
<evidence type="ECO:0000256" key="1">
    <source>
        <dbReference type="ARBA" id="ARBA00012513"/>
    </source>
</evidence>
<dbReference type="FunFam" id="3.30.200.20:FF:000042">
    <property type="entry name" value="Aurora kinase A"/>
    <property type="match status" value="1"/>
</dbReference>
<keyword evidence="6 12" id="KW-0863">Zinc-finger</keyword>
<dbReference type="AlphaFoldDB" id="G0QTW3"/>
<comment type="similarity">
    <text evidence="14">Belongs to the protein kinase superfamily.</text>
</comment>
<evidence type="ECO:0000256" key="14">
    <source>
        <dbReference type="RuleBase" id="RU000304"/>
    </source>
</evidence>
<dbReference type="EMBL" id="GL983882">
    <property type="protein sequence ID" value="EGR31322.1"/>
    <property type="molecule type" value="Genomic_DNA"/>
</dbReference>
<dbReference type="PROSITE" id="PS01360">
    <property type="entry name" value="ZF_MYND_1"/>
    <property type="match status" value="1"/>
</dbReference>
<dbReference type="GeneID" id="14907483"/>
<feature type="binding site" evidence="13">
    <location>
        <position position="105"/>
    </location>
    <ligand>
        <name>ATP</name>
        <dbReference type="ChEBI" id="CHEBI:30616"/>
    </ligand>
</feature>
<evidence type="ECO:0000256" key="11">
    <source>
        <dbReference type="ARBA" id="ARBA00048679"/>
    </source>
</evidence>
<evidence type="ECO:0000259" key="15">
    <source>
        <dbReference type="PROSITE" id="PS50011"/>
    </source>
</evidence>